<dbReference type="CDD" id="cd00609">
    <property type="entry name" value="AAT_like"/>
    <property type="match status" value="1"/>
</dbReference>
<sequence length="315" mass="34681">YLWRARGIECDITQIIVVSGSQQALDLCARVFVDPGGQVVLEEPCYAMARNVMLATGAMPVAIPCDKDGMDTSRLPVPKDVALAFVTPSHQFPLGGVLPSGRRKALIEWAISGNTYIIEDDYDGEYRYDVRPIPPLWMIGQGRVIYVGTVSKTLSPTLRLGYLVLPGTLAEPFVRCKQITDRHSSSFEQEALASMIETGAYESHVRKMRRLNAERRTAFLNAMAEAFGDEVDIVGTSAGLHVVVWFNHLTGSDEERFAASARQEGVGIYPISRLYAAPTDQRAGFIFGYAGLPVEQIGKGVNDLVQVYRSKFRSA</sequence>
<dbReference type="GO" id="GO:0030170">
    <property type="term" value="F:pyridoxal phosphate binding"/>
    <property type="evidence" value="ECO:0007669"/>
    <property type="project" value="InterPro"/>
</dbReference>
<keyword evidence="3" id="KW-0808">Transferase</keyword>
<keyword evidence="3" id="KW-0032">Aminotransferase</keyword>
<feature type="non-terminal residue" evidence="3">
    <location>
        <position position="1"/>
    </location>
</feature>
<dbReference type="PANTHER" id="PTHR46577:SF1">
    <property type="entry name" value="HTH-TYPE TRANSCRIPTIONAL REGULATORY PROTEIN GABR"/>
    <property type="match status" value="1"/>
</dbReference>
<dbReference type="SUPFAM" id="SSF53383">
    <property type="entry name" value="PLP-dependent transferases"/>
    <property type="match status" value="1"/>
</dbReference>
<dbReference type="Pfam" id="PF00155">
    <property type="entry name" value="Aminotran_1_2"/>
    <property type="match status" value="1"/>
</dbReference>
<evidence type="ECO:0000259" key="1">
    <source>
        <dbReference type="Pfam" id="PF00155"/>
    </source>
</evidence>
<evidence type="ECO:0000313" key="3">
    <source>
        <dbReference type="EMBL" id="MQW35442.1"/>
    </source>
</evidence>
<comment type="caution">
    <text evidence="3">The sequence shown here is derived from an EMBL/GenBank/DDBJ whole genome shotgun (WGS) entry which is preliminary data.</text>
</comment>
<dbReference type="AlphaFoldDB" id="A0AAW9TVX1"/>
<evidence type="ECO:0000313" key="2">
    <source>
        <dbReference type="EMBL" id="MQW33245.1"/>
    </source>
</evidence>
<evidence type="ECO:0000313" key="4">
    <source>
        <dbReference type="Proteomes" id="UP000429484"/>
    </source>
</evidence>
<feature type="domain" description="Aminotransferase class I/classII large" evidence="1">
    <location>
        <begin position="13"/>
        <end position="280"/>
    </location>
</feature>
<reference evidence="3" key="2">
    <citation type="submission" date="2019-10" db="EMBL/GenBank/DDBJ databases">
        <authorList>
            <person name="Sugawara M."/>
            <person name="Epstein B."/>
            <person name="Badgley B."/>
            <person name="Unno T."/>
            <person name="Xu L."/>
            <person name="Reese J."/>
            <person name="Gyaneshwar P."/>
            <person name="Denny R."/>
            <person name="Mudege J."/>
            <person name="Bharti A."/>
            <person name="Farmer A."/>
            <person name="May G."/>
            <person name="Woodward J."/>
            <person name="Medigue C."/>
            <person name="Vallenet D."/>
            <person name="Lajus A."/>
            <person name="Rouy Z."/>
            <person name="Martinez-Vaz B."/>
            <person name="Tiffin P."/>
            <person name="Young N."/>
            <person name="Sadowsky M."/>
        </authorList>
    </citation>
    <scope>NUCLEOTIDE SEQUENCE</scope>
    <source>
        <strain evidence="3">N6B1</strain>
    </source>
</reference>
<dbReference type="Gene3D" id="3.40.640.10">
    <property type="entry name" value="Type I PLP-dependent aspartate aminotransferase-like (Major domain)"/>
    <property type="match status" value="1"/>
</dbReference>
<dbReference type="EMBL" id="WISR01000182">
    <property type="protein sequence ID" value="MQW35442.1"/>
    <property type="molecule type" value="Genomic_DNA"/>
</dbReference>
<organism evidence="3 4">
    <name type="scientific">Rhizobium meliloti</name>
    <name type="common">Ensifer meliloti</name>
    <name type="synonym">Sinorhizobium meliloti</name>
    <dbReference type="NCBI Taxonomy" id="382"/>
    <lineage>
        <taxon>Bacteria</taxon>
        <taxon>Pseudomonadati</taxon>
        <taxon>Pseudomonadota</taxon>
        <taxon>Alphaproteobacteria</taxon>
        <taxon>Hyphomicrobiales</taxon>
        <taxon>Rhizobiaceae</taxon>
        <taxon>Sinorhizobium/Ensifer group</taxon>
        <taxon>Sinorhizobium</taxon>
    </lineage>
</organism>
<reference evidence="3 4" key="1">
    <citation type="journal article" date="2013" name="Genome Biol.">
        <title>Comparative genomics of the core and accessory genomes of 48 Sinorhizobium strains comprising five genospecies.</title>
        <authorList>
            <person name="Sugawara M."/>
            <person name="Epstein B."/>
            <person name="Badgley B.D."/>
            <person name="Unno T."/>
            <person name="Xu L."/>
            <person name="Reese J."/>
            <person name="Gyaneshwar P."/>
            <person name="Denny R."/>
            <person name="Mudge J."/>
            <person name="Bharti A.K."/>
            <person name="Farmer A.D."/>
            <person name="May G.D."/>
            <person name="Woodward J.E."/>
            <person name="Medigue C."/>
            <person name="Vallenet D."/>
            <person name="Lajus A."/>
            <person name="Rouy Z."/>
            <person name="Martinez-Vaz B."/>
            <person name="Tiffin P."/>
            <person name="Young N.D."/>
            <person name="Sadowsky M.J."/>
        </authorList>
    </citation>
    <scope>NUCLEOTIDE SEQUENCE [LARGE SCALE GENOMIC DNA]</scope>
    <source>
        <strain evidence="3 4">N6B1</strain>
    </source>
</reference>
<gene>
    <name evidence="2" type="ORF">GHK53_10630</name>
    <name evidence="3" type="ORF">GHK53_22405</name>
</gene>
<dbReference type="EMBL" id="WISR01000105">
    <property type="protein sequence ID" value="MQW33245.1"/>
    <property type="molecule type" value="Genomic_DNA"/>
</dbReference>
<dbReference type="PANTHER" id="PTHR46577">
    <property type="entry name" value="HTH-TYPE TRANSCRIPTIONAL REGULATORY PROTEIN GABR"/>
    <property type="match status" value="1"/>
</dbReference>
<dbReference type="InterPro" id="IPR004839">
    <property type="entry name" value="Aminotransferase_I/II_large"/>
</dbReference>
<accession>A0AAW9TVX1</accession>
<proteinExistence type="predicted"/>
<protein>
    <submittedName>
        <fullName evidence="3">Aminotransferase class I/II-fold pyridoxal phosphate-dependent enzyme</fullName>
    </submittedName>
</protein>
<dbReference type="InterPro" id="IPR015421">
    <property type="entry name" value="PyrdxlP-dep_Trfase_major"/>
</dbReference>
<dbReference type="RefSeq" id="WP_153349596.1">
    <property type="nucleotide sequence ID" value="NZ_WISR01000105.1"/>
</dbReference>
<dbReference type="GO" id="GO:0008483">
    <property type="term" value="F:transaminase activity"/>
    <property type="evidence" value="ECO:0007669"/>
    <property type="project" value="UniProtKB-KW"/>
</dbReference>
<dbReference type="Proteomes" id="UP000429484">
    <property type="component" value="Unassembled WGS sequence"/>
</dbReference>
<dbReference type="InterPro" id="IPR015424">
    <property type="entry name" value="PyrdxlP-dep_Trfase"/>
</dbReference>
<name>A0AAW9TVX1_RHIML</name>
<dbReference type="InterPro" id="IPR051446">
    <property type="entry name" value="HTH_trans_reg/aminotransferase"/>
</dbReference>